<dbReference type="GO" id="GO:0016020">
    <property type="term" value="C:membrane"/>
    <property type="evidence" value="ECO:0007669"/>
    <property type="project" value="UniProtKB-SubCell"/>
</dbReference>
<keyword evidence="8" id="KW-1185">Reference proteome</keyword>
<feature type="transmembrane region" description="Helical" evidence="6">
    <location>
        <begin position="7"/>
        <end position="26"/>
    </location>
</feature>
<feature type="region of interest" description="Disordered" evidence="5">
    <location>
        <begin position="85"/>
        <end position="105"/>
    </location>
</feature>
<dbReference type="eggNOG" id="arCOG04736">
    <property type="taxonomic scope" value="Archaea"/>
</dbReference>
<accession>L9X1V1</accession>
<protein>
    <submittedName>
        <fullName evidence="7">Sec-independent periplasmic protein translocase</fullName>
    </submittedName>
</protein>
<keyword evidence="3 6" id="KW-1133">Transmembrane helix</keyword>
<sequence>MYKRQGFLFNIVVTMALFHIGGIVNYRTMLERWRPVVVGIFAVAAFASPKGILTMLLLATPIALTYVLGLGVLYVLTAGGRLFGGGGGGGGRSDPDPEPESAVAE</sequence>
<keyword evidence="2 6" id="KW-0812">Transmembrane</keyword>
<organism evidence="7 8">
    <name type="scientific">Natronolimnohabitans innermongolicus JCM 12255</name>
    <dbReference type="NCBI Taxonomy" id="1227499"/>
    <lineage>
        <taxon>Archaea</taxon>
        <taxon>Methanobacteriati</taxon>
        <taxon>Methanobacteriota</taxon>
        <taxon>Stenosarchaea group</taxon>
        <taxon>Halobacteria</taxon>
        <taxon>Halobacteriales</taxon>
        <taxon>Natrialbaceae</taxon>
        <taxon>Natronolimnohabitans</taxon>
    </lineage>
</organism>
<comment type="caution">
    <text evidence="7">The sequence shown here is derived from an EMBL/GenBank/DDBJ whole genome shotgun (WGS) entry which is preliminary data.</text>
</comment>
<feature type="transmembrane region" description="Helical" evidence="6">
    <location>
        <begin position="32"/>
        <end position="48"/>
    </location>
</feature>
<evidence type="ECO:0000256" key="4">
    <source>
        <dbReference type="ARBA" id="ARBA00023136"/>
    </source>
</evidence>
<gene>
    <name evidence="7" type="ORF">C493_10827</name>
</gene>
<evidence type="ECO:0000256" key="3">
    <source>
        <dbReference type="ARBA" id="ARBA00022989"/>
    </source>
</evidence>
<dbReference type="Proteomes" id="UP000011602">
    <property type="component" value="Unassembled WGS sequence"/>
</dbReference>
<dbReference type="PATRIC" id="fig|1227499.3.peg.2200"/>
<feature type="transmembrane region" description="Helical" evidence="6">
    <location>
        <begin position="55"/>
        <end position="76"/>
    </location>
</feature>
<dbReference type="EMBL" id="AOHZ01000048">
    <property type="protein sequence ID" value="ELY55754.1"/>
    <property type="molecule type" value="Genomic_DNA"/>
</dbReference>
<proteinExistence type="predicted"/>
<dbReference type="AlphaFoldDB" id="L9X1V1"/>
<name>L9X1V1_9EURY</name>
<evidence type="ECO:0000256" key="5">
    <source>
        <dbReference type="SAM" id="MobiDB-lite"/>
    </source>
</evidence>
<dbReference type="STRING" id="1227499.C493_10827"/>
<dbReference type="Pfam" id="PF00902">
    <property type="entry name" value="TatC"/>
    <property type="match status" value="1"/>
</dbReference>
<comment type="subcellular location">
    <subcellularLocation>
        <location evidence="1">Membrane</location>
        <topology evidence="1">Multi-pass membrane protein</topology>
    </subcellularLocation>
</comment>
<evidence type="ECO:0000313" key="7">
    <source>
        <dbReference type="EMBL" id="ELY55754.1"/>
    </source>
</evidence>
<evidence type="ECO:0000256" key="6">
    <source>
        <dbReference type="SAM" id="Phobius"/>
    </source>
</evidence>
<reference evidence="7 8" key="1">
    <citation type="journal article" date="2014" name="PLoS Genet.">
        <title>Phylogenetically driven sequencing of extremely halophilic archaea reveals strategies for static and dynamic osmo-response.</title>
        <authorList>
            <person name="Becker E.A."/>
            <person name="Seitzer P.M."/>
            <person name="Tritt A."/>
            <person name="Larsen D."/>
            <person name="Krusor M."/>
            <person name="Yao A.I."/>
            <person name="Wu D."/>
            <person name="Madern D."/>
            <person name="Eisen J.A."/>
            <person name="Darling A.E."/>
            <person name="Facciotti M.T."/>
        </authorList>
    </citation>
    <scope>NUCLEOTIDE SEQUENCE [LARGE SCALE GENOMIC DNA]</scope>
    <source>
        <strain evidence="7 8">JCM 12255</strain>
    </source>
</reference>
<evidence type="ECO:0000313" key="8">
    <source>
        <dbReference type="Proteomes" id="UP000011602"/>
    </source>
</evidence>
<dbReference type="InterPro" id="IPR002033">
    <property type="entry name" value="TatC"/>
</dbReference>
<keyword evidence="4 6" id="KW-0472">Membrane</keyword>
<evidence type="ECO:0000256" key="2">
    <source>
        <dbReference type="ARBA" id="ARBA00022692"/>
    </source>
</evidence>
<evidence type="ECO:0000256" key="1">
    <source>
        <dbReference type="ARBA" id="ARBA00004141"/>
    </source>
</evidence>